<dbReference type="HOGENOM" id="CLU_1937586_0_0_1"/>
<protein>
    <submittedName>
        <fullName evidence="2">Uncharacterized protein</fullName>
    </submittedName>
</protein>
<dbReference type="AlphaFoldDB" id="A0A0C2WVE0"/>
<name>A0A0C2WVE0_AMAMK</name>
<evidence type="ECO:0000256" key="1">
    <source>
        <dbReference type="SAM" id="Phobius"/>
    </source>
</evidence>
<dbReference type="Proteomes" id="UP000054549">
    <property type="component" value="Unassembled WGS sequence"/>
</dbReference>
<keyword evidence="1" id="KW-0812">Transmembrane</keyword>
<sequence length="130" mass="14399">MKDCLSKERNSRNCENEIGEEQWAKGKSMRLNTLLGDQLFSYCEPPPSAGDERFCSDLTITMLPGVNYAATPHARASYCYCIMPTIVAQTATVGKDPKHRYDLISGLLLFISVLGTGSFEFPGQVPYPLN</sequence>
<dbReference type="EMBL" id="KN818240">
    <property type="protein sequence ID" value="KIL65742.1"/>
    <property type="molecule type" value="Genomic_DNA"/>
</dbReference>
<proteinExistence type="predicted"/>
<organism evidence="2 3">
    <name type="scientific">Amanita muscaria (strain Koide BX008)</name>
    <dbReference type="NCBI Taxonomy" id="946122"/>
    <lineage>
        <taxon>Eukaryota</taxon>
        <taxon>Fungi</taxon>
        <taxon>Dikarya</taxon>
        <taxon>Basidiomycota</taxon>
        <taxon>Agaricomycotina</taxon>
        <taxon>Agaricomycetes</taxon>
        <taxon>Agaricomycetidae</taxon>
        <taxon>Agaricales</taxon>
        <taxon>Pluteineae</taxon>
        <taxon>Amanitaceae</taxon>
        <taxon>Amanita</taxon>
    </lineage>
</organism>
<accession>A0A0C2WVE0</accession>
<reference evidence="2 3" key="1">
    <citation type="submission" date="2014-04" db="EMBL/GenBank/DDBJ databases">
        <title>Evolutionary Origins and Diversification of the Mycorrhizal Mutualists.</title>
        <authorList>
            <consortium name="DOE Joint Genome Institute"/>
            <consortium name="Mycorrhizal Genomics Consortium"/>
            <person name="Kohler A."/>
            <person name="Kuo A."/>
            <person name="Nagy L.G."/>
            <person name="Floudas D."/>
            <person name="Copeland A."/>
            <person name="Barry K.W."/>
            <person name="Cichocki N."/>
            <person name="Veneault-Fourrey C."/>
            <person name="LaButti K."/>
            <person name="Lindquist E.A."/>
            <person name="Lipzen A."/>
            <person name="Lundell T."/>
            <person name="Morin E."/>
            <person name="Murat C."/>
            <person name="Riley R."/>
            <person name="Ohm R."/>
            <person name="Sun H."/>
            <person name="Tunlid A."/>
            <person name="Henrissat B."/>
            <person name="Grigoriev I.V."/>
            <person name="Hibbett D.S."/>
            <person name="Martin F."/>
        </authorList>
    </citation>
    <scope>NUCLEOTIDE SEQUENCE [LARGE SCALE GENOMIC DNA]</scope>
    <source>
        <strain evidence="2 3">Koide BX008</strain>
    </source>
</reference>
<evidence type="ECO:0000313" key="3">
    <source>
        <dbReference type="Proteomes" id="UP000054549"/>
    </source>
</evidence>
<dbReference type="InParanoid" id="A0A0C2WVE0"/>
<feature type="transmembrane region" description="Helical" evidence="1">
    <location>
        <begin position="103"/>
        <end position="121"/>
    </location>
</feature>
<evidence type="ECO:0000313" key="2">
    <source>
        <dbReference type="EMBL" id="KIL65742.1"/>
    </source>
</evidence>
<keyword evidence="3" id="KW-1185">Reference proteome</keyword>
<keyword evidence="1" id="KW-0472">Membrane</keyword>
<gene>
    <name evidence="2" type="ORF">M378DRAFT_459300</name>
</gene>
<keyword evidence="1" id="KW-1133">Transmembrane helix</keyword>